<dbReference type="Proteomes" id="UP000534306">
    <property type="component" value="Unassembled WGS sequence"/>
</dbReference>
<proteinExistence type="predicted"/>
<accession>A0A7Y4L1A7</accession>
<keyword evidence="2" id="KW-1185">Reference proteome</keyword>
<dbReference type="EMBL" id="JABJRC010000004">
    <property type="protein sequence ID" value="NOL42505.1"/>
    <property type="molecule type" value="Genomic_DNA"/>
</dbReference>
<dbReference type="InterPro" id="IPR008557">
    <property type="entry name" value="PhoX"/>
</dbReference>
<dbReference type="InterPro" id="IPR006311">
    <property type="entry name" value="TAT_signal"/>
</dbReference>
<organism evidence="1 2">
    <name type="scientific">Kribbella sandramycini</name>
    <dbReference type="NCBI Taxonomy" id="60450"/>
    <lineage>
        <taxon>Bacteria</taxon>
        <taxon>Bacillati</taxon>
        <taxon>Actinomycetota</taxon>
        <taxon>Actinomycetes</taxon>
        <taxon>Propionibacteriales</taxon>
        <taxon>Kribbellaceae</taxon>
        <taxon>Kribbella</taxon>
    </lineage>
</organism>
<dbReference type="PANTHER" id="PTHR35399">
    <property type="entry name" value="SLR8030 PROTEIN"/>
    <property type="match status" value="1"/>
</dbReference>
<dbReference type="PROSITE" id="PS51318">
    <property type="entry name" value="TAT"/>
    <property type="match status" value="1"/>
</dbReference>
<evidence type="ECO:0000313" key="1">
    <source>
        <dbReference type="EMBL" id="NOL42505.1"/>
    </source>
</evidence>
<protein>
    <submittedName>
        <fullName evidence="1">PhoX family phosphatase</fullName>
    </submittedName>
</protein>
<reference evidence="1 2" key="1">
    <citation type="submission" date="2020-05" db="EMBL/GenBank/DDBJ databases">
        <title>Genome sequence of Kribbella sandramycini ATCC 39419.</title>
        <authorList>
            <person name="Maclea K.S."/>
            <person name="Fair J.L."/>
        </authorList>
    </citation>
    <scope>NUCLEOTIDE SEQUENCE [LARGE SCALE GENOMIC DNA]</scope>
    <source>
        <strain evidence="1 2">ATCC 39419</strain>
    </source>
</reference>
<dbReference type="AlphaFoldDB" id="A0A7Y4L1A7"/>
<gene>
    <name evidence="1" type="ORF">HPO96_19855</name>
</gene>
<evidence type="ECO:0000313" key="2">
    <source>
        <dbReference type="Proteomes" id="UP000534306"/>
    </source>
</evidence>
<comment type="caution">
    <text evidence="1">The sequence shown here is derived from an EMBL/GenBank/DDBJ whole genome shotgun (WGS) entry which is preliminary data.</text>
</comment>
<name>A0A7Y4L1A7_9ACTN</name>
<dbReference type="Pfam" id="PF05787">
    <property type="entry name" value="PhoX"/>
    <property type="match status" value="1"/>
</dbReference>
<dbReference type="PANTHER" id="PTHR35399:SF2">
    <property type="entry name" value="DUF839 DOMAIN-CONTAINING PROTEIN"/>
    <property type="match status" value="1"/>
</dbReference>
<sequence length="697" mass="75611">MLALPKVPGVTKFLPLLSQLGTRHGSRSFRTCEMKCANQCDHAQPNTSGNEHIQSVMRSAFTRRNVLKVGAAGAAAAGVATLATNLPATADQQTYGGYPRGNGDFPGFAGGHGKLTHGVVPPNRKDDIVVPRGYQQAVIIAWGDPVEYGAPRFDAHRQSAAAQAKQFGYNNDYTMIVPLRDERKALLVCNHEYTDEYLMFPTGKYDLATQAKIGIAAHGMSVVQLERVGRSGQWRRDKQLSRYNRRITAATKFEVTGPAAADSRVGKVAYGTFGNCSGGVTPWGTVLSGEENFNGYYDVSGTTPKEYEASYKRYGVPTTVTKSARQWSVVDPRFDLTKTPTEVFRSGWVVEVDPYDPHAAPKKRSMLGRLKHEGATTTITADGRIAVYTGDDEKGEYIYKFVSTGKYDPDNRKRNFGLLDEGTLYVAKFTGDGDADGLYDGVGQWIPLTSDKKSFVDGMSVADVLIDTRIAADKVSPTRMDRPEDVERNPVNGRVYAALTNNDKRGGAHALDEANPIGTSHVREKLGGPLIEKAGNRNGYILEITEEGDDAAKTGFFWTLFLVCGDPAAQETYFGGFDKSKVSPISCPDNVAFDGAGNLWISTDGNVLGSNDGIFTVPVAGPNRGQVKQFLSVPFGAEACGPLVSEDDKTAFVAVQHPGETDDATFEKPTSTWPHTDRFPRPAIACVWRHDGARVGS</sequence>